<evidence type="ECO:0000256" key="2">
    <source>
        <dbReference type="ARBA" id="ARBA00012438"/>
    </source>
</evidence>
<dbReference type="InterPro" id="IPR003661">
    <property type="entry name" value="HisK_dim/P_dom"/>
</dbReference>
<name>A0ABU1V6X9_9BURK</name>
<evidence type="ECO:0000313" key="9">
    <source>
        <dbReference type="EMBL" id="MDR7093190.1"/>
    </source>
</evidence>
<dbReference type="EC" id="2.7.13.3" evidence="2"/>
<proteinExistence type="predicted"/>
<dbReference type="CDD" id="cd00082">
    <property type="entry name" value="HisKA"/>
    <property type="match status" value="1"/>
</dbReference>
<keyword evidence="7" id="KW-0472">Membrane</keyword>
<keyword evidence="3" id="KW-0597">Phosphoprotein</keyword>
<keyword evidence="5 9" id="KW-0418">Kinase</keyword>
<accession>A0ABU1V6X9</accession>
<dbReference type="Pfam" id="PF02518">
    <property type="entry name" value="HATPase_c"/>
    <property type="match status" value="1"/>
</dbReference>
<keyword evidence="7" id="KW-0812">Transmembrane</keyword>
<dbReference type="Gene3D" id="1.10.287.130">
    <property type="match status" value="1"/>
</dbReference>
<feature type="transmembrane region" description="Helical" evidence="7">
    <location>
        <begin position="12"/>
        <end position="36"/>
    </location>
</feature>
<evidence type="ECO:0000256" key="6">
    <source>
        <dbReference type="SAM" id="Coils"/>
    </source>
</evidence>
<dbReference type="SUPFAM" id="SSF47384">
    <property type="entry name" value="Homodimeric domain of signal transducing histidine kinase"/>
    <property type="match status" value="1"/>
</dbReference>
<feature type="transmembrane region" description="Helical" evidence="7">
    <location>
        <begin position="74"/>
        <end position="94"/>
    </location>
</feature>
<dbReference type="InterPro" id="IPR050351">
    <property type="entry name" value="BphY/WalK/GraS-like"/>
</dbReference>
<dbReference type="PANTHER" id="PTHR42878:SF15">
    <property type="entry name" value="BACTERIOPHYTOCHROME"/>
    <property type="match status" value="1"/>
</dbReference>
<organism evidence="9 10">
    <name type="scientific">Hydrogenophaga laconesensis</name>
    <dbReference type="NCBI Taxonomy" id="1805971"/>
    <lineage>
        <taxon>Bacteria</taxon>
        <taxon>Pseudomonadati</taxon>
        <taxon>Pseudomonadota</taxon>
        <taxon>Betaproteobacteria</taxon>
        <taxon>Burkholderiales</taxon>
        <taxon>Comamonadaceae</taxon>
        <taxon>Hydrogenophaga</taxon>
    </lineage>
</organism>
<dbReference type="Gene3D" id="3.30.565.10">
    <property type="entry name" value="Histidine kinase-like ATPase, C-terminal domain"/>
    <property type="match status" value="1"/>
</dbReference>
<dbReference type="InterPro" id="IPR036097">
    <property type="entry name" value="HisK_dim/P_sf"/>
</dbReference>
<evidence type="ECO:0000256" key="3">
    <source>
        <dbReference type="ARBA" id="ARBA00022553"/>
    </source>
</evidence>
<dbReference type="InterPro" id="IPR003594">
    <property type="entry name" value="HATPase_dom"/>
</dbReference>
<evidence type="ECO:0000313" key="10">
    <source>
        <dbReference type="Proteomes" id="UP001265550"/>
    </source>
</evidence>
<dbReference type="PROSITE" id="PS50109">
    <property type="entry name" value="HIS_KIN"/>
    <property type="match status" value="1"/>
</dbReference>
<keyword evidence="4" id="KW-0808">Transferase</keyword>
<sequence length="478" mass="51614">MEEAFVTHPVLIFFSDIRTLSTILIAMLGMTFLAYASPRSWSYVKWLAGSALVFGVTQGLLVSVDAMGWISGEVAGPVGSLMGLGAMAALFAGLQACFVPRGIPPVRVFVGVLLGAPVLVVGMSAWLNGWAFAAPAVIALLFLLAAGWLVWIWSRDGWGGQLVLAVLFLGYPLLFAVAMVSDMSLLQFRRVTPLPVSIGYVFVMTLILQRDSQILARELRERVRAEQALQQLTGSLEEIVRNRTQQLEEIIQGLRSFAGMVSHDLRGPLRNAAGLADMALEEHRAGNAAGAERSLELIRREAQRASNMVNDLLTLAKVDEEPPAPEPVDMQALLRDCVQSLAVQFPQAPEAVQEAAPLPVVQADAGLMRHVLMNLLGNALKFGAERRDLHIALDAKEEDGFWRFSVADNGPGFDPAKIGELFKPFSRLDERQVGGTGLGLTVVKRAVERHGGTVGASSTPGQGAAFWWTLPCNTALQG</sequence>
<dbReference type="EMBL" id="JAVDWE010000002">
    <property type="protein sequence ID" value="MDR7093190.1"/>
    <property type="molecule type" value="Genomic_DNA"/>
</dbReference>
<dbReference type="Proteomes" id="UP001265550">
    <property type="component" value="Unassembled WGS sequence"/>
</dbReference>
<keyword evidence="7" id="KW-1133">Transmembrane helix</keyword>
<dbReference type="PANTHER" id="PTHR42878">
    <property type="entry name" value="TWO-COMPONENT HISTIDINE KINASE"/>
    <property type="match status" value="1"/>
</dbReference>
<dbReference type="InterPro" id="IPR036890">
    <property type="entry name" value="HATPase_C_sf"/>
</dbReference>
<comment type="caution">
    <text evidence="9">The sequence shown here is derived from an EMBL/GenBank/DDBJ whole genome shotgun (WGS) entry which is preliminary data.</text>
</comment>
<dbReference type="SUPFAM" id="SSF55874">
    <property type="entry name" value="ATPase domain of HSP90 chaperone/DNA topoisomerase II/histidine kinase"/>
    <property type="match status" value="1"/>
</dbReference>
<keyword evidence="6" id="KW-0175">Coiled coil</keyword>
<feature type="transmembrane region" description="Helical" evidence="7">
    <location>
        <begin position="162"/>
        <end position="180"/>
    </location>
</feature>
<feature type="transmembrane region" description="Helical" evidence="7">
    <location>
        <begin position="43"/>
        <end position="62"/>
    </location>
</feature>
<dbReference type="GO" id="GO:0016301">
    <property type="term" value="F:kinase activity"/>
    <property type="evidence" value="ECO:0007669"/>
    <property type="project" value="UniProtKB-KW"/>
</dbReference>
<dbReference type="SMART" id="SM00388">
    <property type="entry name" value="HisKA"/>
    <property type="match status" value="1"/>
</dbReference>
<protein>
    <recommendedName>
        <fullName evidence="2">histidine kinase</fullName>
        <ecNumber evidence="2">2.7.13.3</ecNumber>
    </recommendedName>
</protein>
<reference evidence="9 10" key="1">
    <citation type="submission" date="2023-07" db="EMBL/GenBank/DDBJ databases">
        <title>Sorghum-associated microbial communities from plants grown in Nebraska, USA.</title>
        <authorList>
            <person name="Schachtman D."/>
        </authorList>
    </citation>
    <scope>NUCLEOTIDE SEQUENCE [LARGE SCALE GENOMIC DNA]</scope>
    <source>
        <strain evidence="9 10">BE240</strain>
    </source>
</reference>
<evidence type="ECO:0000256" key="7">
    <source>
        <dbReference type="SAM" id="Phobius"/>
    </source>
</evidence>
<feature type="transmembrane region" description="Helical" evidence="7">
    <location>
        <begin position="106"/>
        <end position="126"/>
    </location>
</feature>
<keyword evidence="10" id="KW-1185">Reference proteome</keyword>
<dbReference type="InterPro" id="IPR004358">
    <property type="entry name" value="Sig_transdc_His_kin-like_C"/>
</dbReference>
<evidence type="ECO:0000256" key="1">
    <source>
        <dbReference type="ARBA" id="ARBA00000085"/>
    </source>
</evidence>
<evidence type="ECO:0000256" key="5">
    <source>
        <dbReference type="ARBA" id="ARBA00022777"/>
    </source>
</evidence>
<gene>
    <name evidence="9" type="ORF">J2X09_000922</name>
</gene>
<feature type="transmembrane region" description="Helical" evidence="7">
    <location>
        <begin position="132"/>
        <end position="153"/>
    </location>
</feature>
<dbReference type="SMART" id="SM00387">
    <property type="entry name" value="HATPase_c"/>
    <property type="match status" value="1"/>
</dbReference>
<feature type="coiled-coil region" evidence="6">
    <location>
        <begin position="215"/>
        <end position="242"/>
    </location>
</feature>
<evidence type="ECO:0000259" key="8">
    <source>
        <dbReference type="PROSITE" id="PS50109"/>
    </source>
</evidence>
<dbReference type="PRINTS" id="PR00344">
    <property type="entry name" value="BCTRLSENSOR"/>
</dbReference>
<feature type="domain" description="Histidine kinase" evidence="8">
    <location>
        <begin position="260"/>
        <end position="474"/>
    </location>
</feature>
<evidence type="ECO:0000256" key="4">
    <source>
        <dbReference type="ARBA" id="ARBA00022679"/>
    </source>
</evidence>
<dbReference type="Pfam" id="PF00512">
    <property type="entry name" value="HisKA"/>
    <property type="match status" value="1"/>
</dbReference>
<comment type="catalytic activity">
    <reaction evidence="1">
        <text>ATP + protein L-histidine = ADP + protein N-phospho-L-histidine.</text>
        <dbReference type="EC" id="2.7.13.3"/>
    </reaction>
</comment>
<dbReference type="InterPro" id="IPR005467">
    <property type="entry name" value="His_kinase_dom"/>
</dbReference>